<proteinExistence type="inferred from homology"/>
<keyword evidence="2" id="KW-0677">Repeat</keyword>
<dbReference type="EMBL" id="CP119959">
    <property type="protein sequence ID" value="WFD38777.1"/>
    <property type="molecule type" value="Genomic_DNA"/>
</dbReference>
<dbReference type="InterPro" id="IPR036322">
    <property type="entry name" value="WD40_repeat_dom_sf"/>
</dbReference>
<organism evidence="4 5">
    <name type="scientific">Malassezia japonica</name>
    <dbReference type="NCBI Taxonomy" id="223818"/>
    <lineage>
        <taxon>Eukaryota</taxon>
        <taxon>Fungi</taxon>
        <taxon>Dikarya</taxon>
        <taxon>Basidiomycota</taxon>
        <taxon>Ustilaginomycotina</taxon>
        <taxon>Malasseziomycetes</taxon>
        <taxon>Malasseziales</taxon>
        <taxon>Malasseziaceae</taxon>
        <taxon>Malassezia</taxon>
    </lineage>
</organism>
<evidence type="ECO:0000256" key="1">
    <source>
        <dbReference type="ARBA" id="ARBA00022574"/>
    </source>
</evidence>
<dbReference type="Proteomes" id="UP001217754">
    <property type="component" value="Chromosome 2"/>
</dbReference>
<dbReference type="GO" id="GO:0005737">
    <property type="term" value="C:cytoplasm"/>
    <property type="evidence" value="ECO:0007669"/>
    <property type="project" value="UniProtKB-ARBA"/>
</dbReference>
<sequence length="452" mass="47753">MQLPRHTLTSRAPRPAFASASFAYVGKGKDAGVVAGCATDEGFAVVHVPSLEVAIRRSFAPPCGLAHAVPLGDTSLIALVGGGEAPLFSPTQVVLWDDAYVPPARPAATTLFSLDDDGVHTSPALPATYGTPGMPVCQLEMHAPVCGVHAIAPDAAHIYLAVVLPTHALLLELTLHDTWTVKRRLRLDTAREARDVCALQYSPSAHAVLLAVPGRTLGHVQLAQVPLDDASVAATTIFIASQSPVAALALWHGGLLATASERGTLVRVWRIVNSPPHAAHAAPRTAIQVHLVRELRRGQDPADTHGLAFAPDAAWLASVSDKGTVHFFRCDPSAPPRTAAERSAAKFYLPLQVFPGGEQGADTDVQEGAWARTAARLAAVSRGTAPRQERASLVWQDTTLYVLTTSGACYGIVPDDGAPASVQNAPPSMQHLQHQCTLTHLALLAWDEDAWV</sequence>
<dbReference type="RefSeq" id="XP_060121674.1">
    <property type="nucleotide sequence ID" value="XM_060265691.1"/>
</dbReference>
<name>A0AAF0F1F7_9BASI</name>
<dbReference type="SUPFAM" id="SSF50978">
    <property type="entry name" value="WD40 repeat-like"/>
    <property type="match status" value="1"/>
</dbReference>
<evidence type="ECO:0000313" key="5">
    <source>
        <dbReference type="Proteomes" id="UP001217754"/>
    </source>
</evidence>
<evidence type="ECO:0000256" key="3">
    <source>
        <dbReference type="ARBA" id="ARBA00025740"/>
    </source>
</evidence>
<keyword evidence="1" id="KW-0853">WD repeat</keyword>
<dbReference type="SMART" id="SM00320">
    <property type="entry name" value="WD40"/>
    <property type="match status" value="2"/>
</dbReference>
<evidence type="ECO:0000256" key="2">
    <source>
        <dbReference type="ARBA" id="ARBA00022737"/>
    </source>
</evidence>
<reference evidence="4" key="1">
    <citation type="submission" date="2023-03" db="EMBL/GenBank/DDBJ databases">
        <title>Mating type loci evolution in Malassezia.</title>
        <authorList>
            <person name="Coelho M.A."/>
        </authorList>
    </citation>
    <scope>NUCLEOTIDE SEQUENCE</scope>
    <source>
        <strain evidence="4">CBS 9431</strain>
    </source>
</reference>
<dbReference type="AlphaFoldDB" id="A0AAF0F1F7"/>
<dbReference type="InterPro" id="IPR015943">
    <property type="entry name" value="WD40/YVTN_repeat-like_dom_sf"/>
</dbReference>
<dbReference type="GeneID" id="85225390"/>
<gene>
    <name evidence="4" type="primary">HSV2</name>
    <name evidence="4" type="ORF">MJAP1_001741</name>
</gene>
<protein>
    <submittedName>
        <fullName evidence="4">Phosphatidylinositol 3,5-bisphosphate-binding protein</fullName>
    </submittedName>
</protein>
<evidence type="ECO:0000313" key="4">
    <source>
        <dbReference type="EMBL" id="WFD38777.1"/>
    </source>
</evidence>
<dbReference type="InterPro" id="IPR001680">
    <property type="entry name" value="WD40_rpt"/>
</dbReference>
<dbReference type="InterPro" id="IPR048720">
    <property type="entry name" value="PROPPIN"/>
</dbReference>
<dbReference type="PANTHER" id="PTHR11227">
    <property type="entry name" value="WD-REPEAT PROTEIN INTERACTING WITH PHOSPHOINOSIDES WIPI -RELATED"/>
    <property type="match status" value="1"/>
</dbReference>
<comment type="similarity">
    <text evidence="3">Belongs to the WD repeat PROPPIN family.</text>
</comment>
<dbReference type="Gene3D" id="2.130.10.10">
    <property type="entry name" value="YVTN repeat-like/Quinoprotein amine dehydrogenase"/>
    <property type="match status" value="1"/>
</dbReference>
<keyword evidence="5" id="KW-1185">Reference proteome</keyword>
<accession>A0AAF0F1F7</accession>